<protein>
    <submittedName>
        <fullName evidence="1">Uncharacterized protein</fullName>
    </submittedName>
</protein>
<evidence type="ECO:0000313" key="2">
    <source>
        <dbReference type="Proteomes" id="UP001153269"/>
    </source>
</evidence>
<dbReference type="Proteomes" id="UP001153269">
    <property type="component" value="Unassembled WGS sequence"/>
</dbReference>
<name>A0A9N7V7V6_PLEPL</name>
<dbReference type="EMBL" id="CADEAL010003946">
    <property type="protein sequence ID" value="CAB1447424.1"/>
    <property type="molecule type" value="Genomic_DNA"/>
</dbReference>
<keyword evidence="2" id="KW-1185">Reference proteome</keyword>
<sequence>MQSVAGSPGLGDFSKIPANRGVWPVEIIGLPVRLKILGALVDSPWGQRMGQPMSPLSFPSNILASDLSNRPLSPLPSPHPHLCLCCKNLAITPQLIPHAYPGSVTVLFP</sequence>
<accession>A0A9N7V7V6</accession>
<dbReference type="AlphaFoldDB" id="A0A9N7V7V6"/>
<evidence type="ECO:0000313" key="1">
    <source>
        <dbReference type="EMBL" id="CAB1447424.1"/>
    </source>
</evidence>
<comment type="caution">
    <text evidence="1">The sequence shown here is derived from an EMBL/GenBank/DDBJ whole genome shotgun (WGS) entry which is preliminary data.</text>
</comment>
<gene>
    <name evidence="1" type="ORF">PLEPLA_LOCUS35116</name>
</gene>
<reference evidence="1" key="1">
    <citation type="submission" date="2020-03" db="EMBL/GenBank/DDBJ databases">
        <authorList>
            <person name="Weist P."/>
        </authorList>
    </citation>
    <scope>NUCLEOTIDE SEQUENCE</scope>
</reference>
<organism evidence="1 2">
    <name type="scientific">Pleuronectes platessa</name>
    <name type="common">European plaice</name>
    <dbReference type="NCBI Taxonomy" id="8262"/>
    <lineage>
        <taxon>Eukaryota</taxon>
        <taxon>Metazoa</taxon>
        <taxon>Chordata</taxon>
        <taxon>Craniata</taxon>
        <taxon>Vertebrata</taxon>
        <taxon>Euteleostomi</taxon>
        <taxon>Actinopterygii</taxon>
        <taxon>Neopterygii</taxon>
        <taxon>Teleostei</taxon>
        <taxon>Neoteleostei</taxon>
        <taxon>Acanthomorphata</taxon>
        <taxon>Carangaria</taxon>
        <taxon>Pleuronectiformes</taxon>
        <taxon>Pleuronectoidei</taxon>
        <taxon>Pleuronectidae</taxon>
        <taxon>Pleuronectes</taxon>
    </lineage>
</organism>
<proteinExistence type="predicted"/>